<gene>
    <name evidence="2" type="ORF">M231_03861</name>
</gene>
<keyword evidence="3" id="KW-1185">Reference proteome</keyword>
<evidence type="ECO:0000313" key="3">
    <source>
        <dbReference type="Proteomes" id="UP000289152"/>
    </source>
</evidence>
<dbReference type="Proteomes" id="UP000289152">
    <property type="component" value="Unassembled WGS sequence"/>
</dbReference>
<evidence type="ECO:0008006" key="4">
    <source>
        <dbReference type="Google" id="ProtNLM"/>
    </source>
</evidence>
<dbReference type="OrthoDB" id="2595858at2759"/>
<sequence>MSDSSDTEVKVKIVKLRGSENYAQWEAHIATTLMGKGLLPYIDAEPPSKDLKDKENIKERLKFAKAYSIIFQSLSETISSALPTGVKDWKSPNSKSLWEEIKKQYSAAVGARQAALFQEMARKTILEGEDPMPALAAQRSAHAQLNSAGENLSDKMLAYAMTLALPESFTTLKQTLWLRESLSSSEVQAGVQAEWSRRKTEGESATGMFAKSKFRSKSTFNTPKKQFDRFPPAEHSKYCSIHQKTGHSTENCYKNRGKSSKSANAALKEPKATEQSKATADIAYLSDASAFLTAVATADDPIAFSAEKS</sequence>
<name>A0A4Q1BMM6_TREME</name>
<feature type="region of interest" description="Disordered" evidence="1">
    <location>
        <begin position="247"/>
        <end position="277"/>
    </location>
</feature>
<proteinExistence type="predicted"/>
<dbReference type="AlphaFoldDB" id="A0A4Q1BMM6"/>
<dbReference type="InParanoid" id="A0A4Q1BMM6"/>
<reference evidence="2 3" key="1">
    <citation type="submission" date="2016-06" db="EMBL/GenBank/DDBJ databases">
        <title>Evolution of pathogenesis and genome organization in the Tremellales.</title>
        <authorList>
            <person name="Cuomo C."/>
            <person name="Litvintseva A."/>
            <person name="Heitman J."/>
            <person name="Chen Y."/>
            <person name="Sun S."/>
            <person name="Springer D."/>
            <person name="Dromer F."/>
            <person name="Young S."/>
            <person name="Zeng Q."/>
            <person name="Chapman S."/>
            <person name="Gujja S."/>
            <person name="Saif S."/>
            <person name="Birren B."/>
        </authorList>
    </citation>
    <scope>NUCLEOTIDE SEQUENCE [LARGE SCALE GENOMIC DNA]</scope>
    <source>
        <strain evidence="2 3">ATCC 28783</strain>
    </source>
</reference>
<evidence type="ECO:0000256" key="1">
    <source>
        <dbReference type="SAM" id="MobiDB-lite"/>
    </source>
</evidence>
<evidence type="ECO:0000313" key="2">
    <source>
        <dbReference type="EMBL" id="RXK38912.1"/>
    </source>
</evidence>
<comment type="caution">
    <text evidence="2">The sequence shown here is derived from an EMBL/GenBank/DDBJ whole genome shotgun (WGS) entry which is preliminary data.</text>
</comment>
<organism evidence="2 3">
    <name type="scientific">Tremella mesenterica</name>
    <name type="common">Jelly fungus</name>
    <dbReference type="NCBI Taxonomy" id="5217"/>
    <lineage>
        <taxon>Eukaryota</taxon>
        <taxon>Fungi</taxon>
        <taxon>Dikarya</taxon>
        <taxon>Basidiomycota</taxon>
        <taxon>Agaricomycotina</taxon>
        <taxon>Tremellomycetes</taxon>
        <taxon>Tremellales</taxon>
        <taxon>Tremellaceae</taxon>
        <taxon>Tremella</taxon>
    </lineage>
</organism>
<accession>A0A4Q1BMM6</accession>
<dbReference type="Pfam" id="PF14223">
    <property type="entry name" value="Retrotran_gag_2"/>
    <property type="match status" value="1"/>
</dbReference>
<protein>
    <recommendedName>
        <fullName evidence="4">Retrotransposon Copia-like N-terminal domain-containing protein</fullName>
    </recommendedName>
</protein>
<dbReference type="VEuPathDB" id="FungiDB:TREMEDRAFT_64738"/>
<dbReference type="STRING" id="5217.A0A4Q1BMM6"/>
<feature type="non-terminal residue" evidence="2">
    <location>
        <position position="309"/>
    </location>
</feature>
<dbReference type="EMBL" id="SDIL01000040">
    <property type="protein sequence ID" value="RXK38912.1"/>
    <property type="molecule type" value="Genomic_DNA"/>
</dbReference>